<gene>
    <name evidence="1" type="ORF">AVEN_154442_1</name>
</gene>
<dbReference type="Proteomes" id="UP000499080">
    <property type="component" value="Unassembled WGS sequence"/>
</dbReference>
<comment type="caution">
    <text evidence="1">The sequence shown here is derived from an EMBL/GenBank/DDBJ whole genome shotgun (WGS) entry which is preliminary data.</text>
</comment>
<proteinExistence type="predicted"/>
<reference evidence="1 2" key="1">
    <citation type="journal article" date="2019" name="Sci. Rep.">
        <title>Orb-weaving spider Araneus ventricosus genome elucidates the spidroin gene catalogue.</title>
        <authorList>
            <person name="Kono N."/>
            <person name="Nakamura H."/>
            <person name="Ohtoshi R."/>
            <person name="Moran D.A.P."/>
            <person name="Shinohara A."/>
            <person name="Yoshida Y."/>
            <person name="Fujiwara M."/>
            <person name="Mori M."/>
            <person name="Tomita M."/>
            <person name="Arakawa K."/>
        </authorList>
    </citation>
    <scope>NUCLEOTIDE SEQUENCE [LARGE SCALE GENOMIC DNA]</scope>
</reference>
<organism evidence="1 2">
    <name type="scientific">Araneus ventricosus</name>
    <name type="common">Orbweaver spider</name>
    <name type="synonym">Epeira ventricosa</name>
    <dbReference type="NCBI Taxonomy" id="182803"/>
    <lineage>
        <taxon>Eukaryota</taxon>
        <taxon>Metazoa</taxon>
        <taxon>Ecdysozoa</taxon>
        <taxon>Arthropoda</taxon>
        <taxon>Chelicerata</taxon>
        <taxon>Arachnida</taxon>
        <taxon>Araneae</taxon>
        <taxon>Araneomorphae</taxon>
        <taxon>Entelegynae</taxon>
        <taxon>Araneoidea</taxon>
        <taxon>Araneidae</taxon>
        <taxon>Araneus</taxon>
    </lineage>
</organism>
<keyword evidence="2" id="KW-1185">Reference proteome</keyword>
<name>A0A4Y2JVZ6_ARAVE</name>
<evidence type="ECO:0000313" key="1">
    <source>
        <dbReference type="EMBL" id="GBM94230.1"/>
    </source>
</evidence>
<dbReference type="EMBL" id="BGPR01003950">
    <property type="protein sequence ID" value="GBM94230.1"/>
    <property type="molecule type" value="Genomic_DNA"/>
</dbReference>
<accession>A0A4Y2JVZ6</accession>
<sequence length="156" mass="18187">MWHKGLIVKLIKYQFLDYLIKIIQRFLSNRKFEVKINQVLSSVGNIEAGTPQGSSLTLYNIFNSDFPRNEKVLNCLFSDDSAILTRGSNFRFIIKTLQSQLDSIEYWCTKRREAINTEKTTAILFKKDTPAKYSRPSHSWKKIYPGKIKSNILDLF</sequence>
<dbReference type="AlphaFoldDB" id="A0A4Y2JVZ6"/>
<protein>
    <submittedName>
        <fullName evidence="1">Uncharacterized protein</fullName>
    </submittedName>
</protein>
<dbReference type="OrthoDB" id="6433969at2759"/>
<evidence type="ECO:0000313" key="2">
    <source>
        <dbReference type="Proteomes" id="UP000499080"/>
    </source>
</evidence>